<reference evidence="3 4" key="1">
    <citation type="journal article" date="2023" name="Microbiol. Resour. Announc.">
        <title>Complete Genome Sequence of Imperialibacter roseus strain P4T.</title>
        <authorList>
            <person name="Tizabi D.R."/>
            <person name="Bachvaroff T."/>
            <person name="Hill R.T."/>
        </authorList>
    </citation>
    <scope>NUCLEOTIDE SEQUENCE [LARGE SCALE GENOMIC DNA]</scope>
    <source>
        <strain evidence="3 4">P4T</strain>
    </source>
</reference>
<evidence type="ECO:0000256" key="2">
    <source>
        <dbReference type="SAM" id="Phobius"/>
    </source>
</evidence>
<gene>
    <name evidence="3" type="ORF">RT717_26895</name>
</gene>
<proteinExistence type="predicted"/>
<sequence length="210" mass="22623">MRYIIPFLLFGFLLTQCKSKSYYQFSPPPASYYEQLYASANNIDYQKAAINSLVSNGSILGNLDSGQDSASLYSHDERPGSQKKALTASKKPSAVSPSYKEQGKNDARGNTQRLPDEGAPKPNALAHVSFFSSIGLILLYVFLQFSSPIGAILALSLPVIAVTAGIIALIQIKKYHEMGKHLAIFGICVGGLAFILAILALIQISKAPPI</sequence>
<name>A0ABZ0IRB5_9BACT</name>
<dbReference type="Proteomes" id="UP001302349">
    <property type="component" value="Chromosome"/>
</dbReference>
<dbReference type="EMBL" id="CP136051">
    <property type="protein sequence ID" value="WOK06704.1"/>
    <property type="molecule type" value="Genomic_DNA"/>
</dbReference>
<keyword evidence="2" id="KW-0812">Transmembrane</keyword>
<keyword evidence="2" id="KW-1133">Transmembrane helix</keyword>
<feature type="region of interest" description="Disordered" evidence="1">
    <location>
        <begin position="71"/>
        <end position="118"/>
    </location>
</feature>
<evidence type="ECO:0000256" key="1">
    <source>
        <dbReference type="SAM" id="MobiDB-lite"/>
    </source>
</evidence>
<accession>A0ABZ0IRB5</accession>
<evidence type="ECO:0000313" key="3">
    <source>
        <dbReference type="EMBL" id="WOK06704.1"/>
    </source>
</evidence>
<dbReference type="RefSeq" id="WP_317489410.1">
    <property type="nucleotide sequence ID" value="NZ_CP136051.1"/>
</dbReference>
<feature type="transmembrane region" description="Helical" evidence="2">
    <location>
        <begin position="150"/>
        <end position="170"/>
    </location>
</feature>
<evidence type="ECO:0000313" key="4">
    <source>
        <dbReference type="Proteomes" id="UP001302349"/>
    </source>
</evidence>
<protein>
    <submittedName>
        <fullName evidence="3">DUF4190 domain-containing protein</fullName>
    </submittedName>
</protein>
<keyword evidence="4" id="KW-1185">Reference proteome</keyword>
<organism evidence="3 4">
    <name type="scientific">Imperialibacter roseus</name>
    <dbReference type="NCBI Taxonomy" id="1324217"/>
    <lineage>
        <taxon>Bacteria</taxon>
        <taxon>Pseudomonadati</taxon>
        <taxon>Bacteroidota</taxon>
        <taxon>Cytophagia</taxon>
        <taxon>Cytophagales</taxon>
        <taxon>Flammeovirgaceae</taxon>
        <taxon>Imperialibacter</taxon>
    </lineage>
</organism>
<feature type="transmembrane region" description="Helical" evidence="2">
    <location>
        <begin position="124"/>
        <end position="143"/>
    </location>
</feature>
<feature type="transmembrane region" description="Helical" evidence="2">
    <location>
        <begin position="182"/>
        <end position="202"/>
    </location>
</feature>
<keyword evidence="2" id="KW-0472">Membrane</keyword>